<gene>
    <name evidence="1" type="ORF">AYI70_g8859</name>
</gene>
<dbReference type="EMBL" id="LSSN01003766">
    <property type="protein sequence ID" value="OMJ12848.1"/>
    <property type="molecule type" value="Genomic_DNA"/>
</dbReference>
<evidence type="ECO:0000313" key="1">
    <source>
        <dbReference type="EMBL" id="OMJ12848.1"/>
    </source>
</evidence>
<accession>A0A1R1XE06</accession>
<protein>
    <submittedName>
        <fullName evidence="1">Uncharacterized protein</fullName>
    </submittedName>
</protein>
<reference evidence="1 2" key="1">
    <citation type="submission" date="2017-01" db="EMBL/GenBank/DDBJ databases">
        <authorList>
            <person name="Mah S.A."/>
            <person name="Swanson W.J."/>
            <person name="Moy G.W."/>
            <person name="Vacquier V.D."/>
        </authorList>
    </citation>
    <scope>NUCLEOTIDE SEQUENCE [LARGE SCALE GENOMIC DNA]</scope>
    <source>
        <strain evidence="1 2">GSMNP</strain>
    </source>
</reference>
<keyword evidence="2" id="KW-1185">Reference proteome</keyword>
<evidence type="ECO:0000313" key="2">
    <source>
        <dbReference type="Proteomes" id="UP000187283"/>
    </source>
</evidence>
<dbReference type="Proteomes" id="UP000187283">
    <property type="component" value="Unassembled WGS sequence"/>
</dbReference>
<sequence>MGSASLYSDDDDVFAHGFEFVVEFGVNDAARVEKVDHFGWLGHG</sequence>
<name>A0A1R1XE06_9FUNG</name>
<comment type="caution">
    <text evidence="1">The sequence shown here is derived from an EMBL/GenBank/DDBJ whole genome shotgun (WGS) entry which is preliminary data.</text>
</comment>
<proteinExistence type="predicted"/>
<dbReference type="AlphaFoldDB" id="A0A1R1XE06"/>
<organism evidence="1 2">
    <name type="scientific">Smittium culicis</name>
    <dbReference type="NCBI Taxonomy" id="133412"/>
    <lineage>
        <taxon>Eukaryota</taxon>
        <taxon>Fungi</taxon>
        <taxon>Fungi incertae sedis</taxon>
        <taxon>Zoopagomycota</taxon>
        <taxon>Kickxellomycotina</taxon>
        <taxon>Harpellomycetes</taxon>
        <taxon>Harpellales</taxon>
        <taxon>Legeriomycetaceae</taxon>
        <taxon>Smittium</taxon>
    </lineage>
</organism>
<feature type="non-terminal residue" evidence="1">
    <location>
        <position position="44"/>
    </location>
</feature>